<proteinExistence type="predicted"/>
<feature type="non-terminal residue" evidence="1">
    <location>
        <position position="37"/>
    </location>
</feature>
<dbReference type="AlphaFoldDB" id="A0A820ERI2"/>
<evidence type="ECO:0000313" key="1">
    <source>
        <dbReference type="EMBL" id="CAF4251299.1"/>
    </source>
</evidence>
<gene>
    <name evidence="1" type="ORF">KXQ929_LOCUS42822</name>
</gene>
<organism evidence="1 2">
    <name type="scientific">Adineta steineri</name>
    <dbReference type="NCBI Taxonomy" id="433720"/>
    <lineage>
        <taxon>Eukaryota</taxon>
        <taxon>Metazoa</taxon>
        <taxon>Spiralia</taxon>
        <taxon>Gnathifera</taxon>
        <taxon>Rotifera</taxon>
        <taxon>Eurotatoria</taxon>
        <taxon>Bdelloidea</taxon>
        <taxon>Adinetida</taxon>
        <taxon>Adinetidae</taxon>
        <taxon>Adineta</taxon>
    </lineage>
</organism>
<name>A0A820ERI2_9BILA</name>
<reference evidence="1" key="1">
    <citation type="submission" date="2021-02" db="EMBL/GenBank/DDBJ databases">
        <authorList>
            <person name="Nowell W R."/>
        </authorList>
    </citation>
    <scope>NUCLEOTIDE SEQUENCE</scope>
</reference>
<accession>A0A820ERI2</accession>
<dbReference type="EMBL" id="CAJOBB010010814">
    <property type="protein sequence ID" value="CAF4251299.1"/>
    <property type="molecule type" value="Genomic_DNA"/>
</dbReference>
<evidence type="ECO:0000313" key="2">
    <source>
        <dbReference type="Proteomes" id="UP000663868"/>
    </source>
</evidence>
<protein>
    <submittedName>
        <fullName evidence="1">Uncharacterized protein</fullName>
    </submittedName>
</protein>
<dbReference type="Proteomes" id="UP000663868">
    <property type="component" value="Unassembled WGS sequence"/>
</dbReference>
<sequence length="37" mass="3929">MTICPECYGVGEAAISCGFCGSYVCDDKQKLHEATKA</sequence>
<comment type="caution">
    <text evidence="1">The sequence shown here is derived from an EMBL/GenBank/DDBJ whole genome shotgun (WGS) entry which is preliminary data.</text>
</comment>